<evidence type="ECO:0000313" key="3">
    <source>
        <dbReference type="Proteomes" id="UP000000305"/>
    </source>
</evidence>
<keyword evidence="3" id="KW-1185">Reference proteome</keyword>
<dbReference type="InParanoid" id="E9H7D5"/>
<dbReference type="EMBL" id="GL732600">
    <property type="protein sequence ID" value="EFX72383.1"/>
    <property type="molecule type" value="Genomic_DNA"/>
</dbReference>
<feature type="region of interest" description="Disordered" evidence="1">
    <location>
        <begin position="66"/>
        <end position="99"/>
    </location>
</feature>
<dbReference type="Proteomes" id="UP000000305">
    <property type="component" value="Unassembled WGS sequence"/>
</dbReference>
<feature type="region of interest" description="Disordered" evidence="1">
    <location>
        <begin position="1"/>
        <end position="54"/>
    </location>
</feature>
<evidence type="ECO:0000256" key="1">
    <source>
        <dbReference type="SAM" id="MobiDB-lite"/>
    </source>
</evidence>
<dbReference type="KEGG" id="dpx:DAPPUDRAFT_110861"/>
<dbReference type="AlphaFoldDB" id="E9H7D5"/>
<accession>E9H7D5</accession>
<evidence type="ECO:0000313" key="2">
    <source>
        <dbReference type="EMBL" id="EFX72383.1"/>
    </source>
</evidence>
<name>E9H7D5_DAPPU</name>
<reference evidence="2 3" key="1">
    <citation type="journal article" date="2011" name="Science">
        <title>The ecoresponsive genome of Daphnia pulex.</title>
        <authorList>
            <person name="Colbourne J.K."/>
            <person name="Pfrender M.E."/>
            <person name="Gilbert D."/>
            <person name="Thomas W.K."/>
            <person name="Tucker A."/>
            <person name="Oakley T.H."/>
            <person name="Tokishita S."/>
            <person name="Aerts A."/>
            <person name="Arnold G.J."/>
            <person name="Basu M.K."/>
            <person name="Bauer D.J."/>
            <person name="Caceres C.E."/>
            <person name="Carmel L."/>
            <person name="Casola C."/>
            <person name="Choi J.H."/>
            <person name="Detter J.C."/>
            <person name="Dong Q."/>
            <person name="Dusheyko S."/>
            <person name="Eads B.D."/>
            <person name="Frohlich T."/>
            <person name="Geiler-Samerotte K.A."/>
            <person name="Gerlach D."/>
            <person name="Hatcher P."/>
            <person name="Jogdeo S."/>
            <person name="Krijgsveld J."/>
            <person name="Kriventseva E.V."/>
            <person name="Kultz D."/>
            <person name="Laforsch C."/>
            <person name="Lindquist E."/>
            <person name="Lopez J."/>
            <person name="Manak J.R."/>
            <person name="Muller J."/>
            <person name="Pangilinan J."/>
            <person name="Patwardhan R.P."/>
            <person name="Pitluck S."/>
            <person name="Pritham E.J."/>
            <person name="Rechtsteiner A."/>
            <person name="Rho M."/>
            <person name="Rogozin I.B."/>
            <person name="Sakarya O."/>
            <person name="Salamov A."/>
            <person name="Schaack S."/>
            <person name="Shapiro H."/>
            <person name="Shiga Y."/>
            <person name="Skalitzky C."/>
            <person name="Smith Z."/>
            <person name="Souvorov A."/>
            <person name="Sung W."/>
            <person name="Tang Z."/>
            <person name="Tsuchiya D."/>
            <person name="Tu H."/>
            <person name="Vos H."/>
            <person name="Wang M."/>
            <person name="Wolf Y.I."/>
            <person name="Yamagata H."/>
            <person name="Yamada T."/>
            <person name="Ye Y."/>
            <person name="Shaw J.R."/>
            <person name="Andrews J."/>
            <person name="Crease T.J."/>
            <person name="Tang H."/>
            <person name="Lucas S.M."/>
            <person name="Robertson H.M."/>
            <person name="Bork P."/>
            <person name="Koonin E.V."/>
            <person name="Zdobnov E.M."/>
            <person name="Grigoriev I.V."/>
            <person name="Lynch M."/>
            <person name="Boore J.L."/>
        </authorList>
    </citation>
    <scope>NUCLEOTIDE SEQUENCE [LARGE SCALE GENOMIC DNA]</scope>
</reference>
<gene>
    <name evidence="2" type="ORF">DAPPUDRAFT_110861</name>
</gene>
<proteinExistence type="predicted"/>
<protein>
    <submittedName>
        <fullName evidence="2">Uncharacterized protein</fullName>
    </submittedName>
</protein>
<organism evidence="2 3">
    <name type="scientific">Daphnia pulex</name>
    <name type="common">Water flea</name>
    <dbReference type="NCBI Taxonomy" id="6669"/>
    <lineage>
        <taxon>Eukaryota</taxon>
        <taxon>Metazoa</taxon>
        <taxon>Ecdysozoa</taxon>
        <taxon>Arthropoda</taxon>
        <taxon>Crustacea</taxon>
        <taxon>Branchiopoda</taxon>
        <taxon>Diplostraca</taxon>
        <taxon>Cladocera</taxon>
        <taxon>Anomopoda</taxon>
        <taxon>Daphniidae</taxon>
        <taxon>Daphnia</taxon>
    </lineage>
</organism>
<dbReference type="HOGENOM" id="CLU_1972727_0_0_1"/>
<sequence length="127" mass="13953">MPCNLPFKTIHRRTGQTPPRPQLGCYPTSSAAAGSSVNQNERQQSSISIGGASGYNGPQNFVLPGYGYVSPEAPDRGSRLKQRSQKFRTPPPGPSWRITGRAKGIYQGTGLFFCPFPFPFTIPREYM</sequence>
<feature type="compositionally biased region" description="Polar residues" evidence="1">
    <location>
        <begin position="27"/>
        <end position="44"/>
    </location>
</feature>